<keyword evidence="2" id="KW-1185">Reference proteome</keyword>
<sequence length="228" mass="25120">MFFEKRKTNELKLCMGLPHLTILQLERTTFPSHEFPREYSAVKLGSQLIFIGLSSLLLACAAPSSTVAPTSQAQRQPTIQPTVGQVKQNMGQQLPIAAQTKIKGQVIQLEVAQTRQQQAMGLMYRTALAANRGMLFPFNPPRSVGFWMKNTLIPLDMVFLRNGEVKAIRAQVPPCKADPCPSYGPGPNIIIDQVIELRGGRAAQLGLKVGDRINLQFLPAYAHPTTQS</sequence>
<dbReference type="Pfam" id="PF02643">
    <property type="entry name" value="DUF192"/>
    <property type="match status" value="1"/>
</dbReference>
<dbReference type="PANTHER" id="PTHR37953:SF1">
    <property type="entry name" value="UPF0127 PROTEIN MJ1496"/>
    <property type="match status" value="1"/>
</dbReference>
<proteinExistence type="predicted"/>
<dbReference type="InterPro" id="IPR003795">
    <property type="entry name" value="DUF192"/>
</dbReference>
<protein>
    <submittedName>
        <fullName evidence="1">DUF192 domain-containing protein</fullName>
    </submittedName>
</protein>
<dbReference type="PANTHER" id="PTHR37953">
    <property type="entry name" value="UPF0127 PROTEIN MJ1496"/>
    <property type="match status" value="1"/>
</dbReference>
<accession>A0ABV0J609</accession>
<organism evidence="1 2">
    <name type="scientific">Trichocoleus desertorum GB2-A4</name>
    <dbReference type="NCBI Taxonomy" id="2933944"/>
    <lineage>
        <taxon>Bacteria</taxon>
        <taxon>Bacillati</taxon>
        <taxon>Cyanobacteriota</taxon>
        <taxon>Cyanophyceae</taxon>
        <taxon>Leptolyngbyales</taxon>
        <taxon>Trichocoleusaceae</taxon>
        <taxon>Trichocoleus</taxon>
    </lineage>
</organism>
<dbReference type="InterPro" id="IPR038695">
    <property type="entry name" value="Saro_0823-like_sf"/>
</dbReference>
<evidence type="ECO:0000313" key="2">
    <source>
        <dbReference type="Proteomes" id="UP001464891"/>
    </source>
</evidence>
<gene>
    <name evidence="1" type="ORF">NC998_05720</name>
</gene>
<comment type="caution">
    <text evidence="1">The sequence shown here is derived from an EMBL/GenBank/DDBJ whole genome shotgun (WGS) entry which is preliminary data.</text>
</comment>
<name>A0ABV0J609_9CYAN</name>
<dbReference type="RefSeq" id="WP_242016849.1">
    <property type="nucleotide sequence ID" value="NZ_JAMPKM010000002.1"/>
</dbReference>
<reference evidence="1 2" key="1">
    <citation type="submission" date="2022-04" db="EMBL/GenBank/DDBJ databases">
        <title>Positive selection, recombination, and allopatry shape intraspecific diversity of widespread and dominant cyanobacteria.</title>
        <authorList>
            <person name="Wei J."/>
            <person name="Shu W."/>
            <person name="Hu C."/>
        </authorList>
    </citation>
    <scope>NUCLEOTIDE SEQUENCE [LARGE SCALE GENOMIC DNA]</scope>
    <source>
        <strain evidence="1 2">GB2-A4</strain>
    </source>
</reference>
<dbReference type="EMBL" id="JAMPKM010000002">
    <property type="protein sequence ID" value="MEP0816590.1"/>
    <property type="molecule type" value="Genomic_DNA"/>
</dbReference>
<dbReference type="Proteomes" id="UP001464891">
    <property type="component" value="Unassembled WGS sequence"/>
</dbReference>
<evidence type="ECO:0000313" key="1">
    <source>
        <dbReference type="EMBL" id="MEP0816590.1"/>
    </source>
</evidence>
<dbReference type="Gene3D" id="2.60.120.1140">
    <property type="entry name" value="Protein of unknown function DUF192"/>
    <property type="match status" value="1"/>
</dbReference>